<evidence type="ECO:0000313" key="2">
    <source>
        <dbReference type="EMBL" id="RFP81012.1"/>
    </source>
</evidence>
<dbReference type="EMBL" id="QVLS01000002">
    <property type="protein sequence ID" value="RFP81012.1"/>
    <property type="molecule type" value="Genomic_DNA"/>
</dbReference>
<keyword evidence="2" id="KW-0378">Hydrolase</keyword>
<gene>
    <name evidence="2" type="ORF">DY262_04325</name>
</gene>
<dbReference type="AlphaFoldDB" id="A0A372EMV8"/>
<comment type="caution">
    <text evidence="2">The sequence shown here is derived from an EMBL/GenBank/DDBJ whole genome shotgun (WGS) entry which is preliminary data.</text>
</comment>
<dbReference type="RefSeq" id="WP_116957750.1">
    <property type="nucleotide sequence ID" value="NZ_QVLS01000002.1"/>
</dbReference>
<accession>A0A372EMV8</accession>
<feature type="domain" description="Serine aminopeptidase S33" evidence="1">
    <location>
        <begin position="61"/>
        <end position="153"/>
    </location>
</feature>
<dbReference type="Pfam" id="PF12146">
    <property type="entry name" value="Hydrolase_4"/>
    <property type="match status" value="1"/>
</dbReference>
<organism evidence="2 3">
    <name type="scientific">Hydrogenophaga borbori</name>
    <dbReference type="NCBI Taxonomy" id="2294117"/>
    <lineage>
        <taxon>Bacteria</taxon>
        <taxon>Pseudomonadati</taxon>
        <taxon>Pseudomonadota</taxon>
        <taxon>Betaproteobacteria</taxon>
        <taxon>Burkholderiales</taxon>
        <taxon>Comamonadaceae</taxon>
        <taxon>Hydrogenophaga</taxon>
    </lineage>
</organism>
<dbReference type="InterPro" id="IPR022742">
    <property type="entry name" value="Hydrolase_4"/>
</dbReference>
<dbReference type="GO" id="GO:0016787">
    <property type="term" value="F:hydrolase activity"/>
    <property type="evidence" value="ECO:0007669"/>
    <property type="project" value="UniProtKB-KW"/>
</dbReference>
<reference evidence="2 3" key="1">
    <citation type="submission" date="2018-08" db="EMBL/GenBank/DDBJ databases">
        <title>Hydrogenophaga sp. LA-38 isolated from sludge.</title>
        <authorList>
            <person name="Im W.-T."/>
        </authorList>
    </citation>
    <scope>NUCLEOTIDE SEQUENCE [LARGE SCALE GENOMIC DNA]</scope>
    <source>
        <strain evidence="2 3">LA-38</strain>
    </source>
</reference>
<evidence type="ECO:0000313" key="3">
    <source>
        <dbReference type="Proteomes" id="UP000261931"/>
    </source>
</evidence>
<sequence length="301" mass="32659">MTSPHAAEQTLLLGPANGLVGVITPPLPPANGQAPREDPPFVIILNAGIIHRVGPNRLHVSLARALSADGFPVLRVDLSGLGDSQGREDGSAPLDAALADIRDTIDTLQATRQVKRVVLMGLCSGADHSVIYAASDPRVVGVVLLDPSIPRTKGYYLKHYSGRLLSLRTWKNVALGRHPVWQLLKRRAHGAPVGEGDAAGGDMAAARPAVTLEHPEVRAFLENAYGRALGNGALFLTVLTSDRERQHNYRRQLQDAFPALDFNGRLLIEYFERCDHTFTTLASQQRLVGLVRRWMGAAGFR</sequence>
<evidence type="ECO:0000259" key="1">
    <source>
        <dbReference type="Pfam" id="PF12146"/>
    </source>
</evidence>
<keyword evidence="3" id="KW-1185">Reference proteome</keyword>
<name>A0A372EMV8_9BURK</name>
<dbReference type="SUPFAM" id="SSF53474">
    <property type="entry name" value="alpha/beta-Hydrolases"/>
    <property type="match status" value="1"/>
</dbReference>
<dbReference type="Gene3D" id="3.40.50.1820">
    <property type="entry name" value="alpha/beta hydrolase"/>
    <property type="match status" value="1"/>
</dbReference>
<dbReference type="InterPro" id="IPR029058">
    <property type="entry name" value="AB_hydrolase_fold"/>
</dbReference>
<protein>
    <submittedName>
        <fullName evidence="2">Alpha/beta fold hydrolase</fullName>
    </submittedName>
</protein>
<dbReference type="Proteomes" id="UP000261931">
    <property type="component" value="Unassembled WGS sequence"/>
</dbReference>
<proteinExistence type="predicted"/>